<evidence type="ECO:0000259" key="1">
    <source>
        <dbReference type="PROSITE" id="PS50076"/>
    </source>
</evidence>
<dbReference type="Pfam" id="PF00226">
    <property type="entry name" value="DnaJ"/>
    <property type="match status" value="1"/>
</dbReference>
<feature type="domain" description="J" evidence="1">
    <location>
        <begin position="1"/>
        <end position="54"/>
    </location>
</feature>
<dbReference type="GO" id="GO:0005737">
    <property type="term" value="C:cytoplasm"/>
    <property type="evidence" value="ECO:0007669"/>
    <property type="project" value="TreeGrafter"/>
</dbReference>
<dbReference type="GO" id="GO:0031072">
    <property type="term" value="F:heat shock protein binding"/>
    <property type="evidence" value="ECO:0007669"/>
    <property type="project" value="TreeGrafter"/>
</dbReference>
<keyword evidence="3" id="KW-1185">Reference proteome</keyword>
<dbReference type="SUPFAM" id="SSF46565">
    <property type="entry name" value="Chaperone J-domain"/>
    <property type="match status" value="1"/>
</dbReference>
<comment type="caution">
    <text evidence="2">The sequence shown here is derived from an EMBL/GenBank/DDBJ whole genome shotgun (WGS) entry which is preliminary data.</text>
</comment>
<dbReference type="GO" id="GO:0005634">
    <property type="term" value="C:nucleus"/>
    <property type="evidence" value="ECO:0007669"/>
    <property type="project" value="TreeGrafter"/>
</dbReference>
<feature type="non-terminal residue" evidence="2">
    <location>
        <position position="1"/>
    </location>
</feature>
<dbReference type="PROSITE" id="PS50076">
    <property type="entry name" value="DNAJ_2"/>
    <property type="match status" value="1"/>
</dbReference>
<dbReference type="AlphaFoldDB" id="A0A813CJW8"/>
<evidence type="ECO:0000313" key="3">
    <source>
        <dbReference type="Proteomes" id="UP000601435"/>
    </source>
</evidence>
<dbReference type="Proteomes" id="UP000601435">
    <property type="component" value="Unassembled WGS sequence"/>
</dbReference>
<dbReference type="SMART" id="SM00271">
    <property type="entry name" value="DnaJ"/>
    <property type="match status" value="1"/>
</dbReference>
<dbReference type="InterPro" id="IPR001623">
    <property type="entry name" value="DnaJ_domain"/>
</dbReference>
<evidence type="ECO:0000313" key="2">
    <source>
        <dbReference type="EMBL" id="CAE7942690.1"/>
    </source>
</evidence>
<reference evidence="2" key="1">
    <citation type="submission" date="2021-02" db="EMBL/GenBank/DDBJ databases">
        <authorList>
            <person name="Dougan E. K."/>
            <person name="Rhodes N."/>
            <person name="Thang M."/>
            <person name="Chan C."/>
        </authorList>
    </citation>
    <scope>NUCLEOTIDE SEQUENCE</scope>
</reference>
<dbReference type="EMBL" id="CAJNJA010097452">
    <property type="protein sequence ID" value="CAE7942690.1"/>
    <property type="molecule type" value="Genomic_DNA"/>
</dbReference>
<dbReference type="Gene3D" id="1.10.287.110">
    <property type="entry name" value="DnaJ domain"/>
    <property type="match status" value="1"/>
</dbReference>
<dbReference type="InterPro" id="IPR052594">
    <property type="entry name" value="J_domain-containing_protein"/>
</dbReference>
<dbReference type="PANTHER" id="PTHR44144:SF1">
    <property type="entry name" value="DNAJ HOMOLOG SUBFAMILY C MEMBER 9"/>
    <property type="match status" value="1"/>
</dbReference>
<dbReference type="CDD" id="cd06257">
    <property type="entry name" value="DnaJ"/>
    <property type="match status" value="1"/>
</dbReference>
<gene>
    <name evidence="2" type="primary">dnaJ</name>
    <name evidence="2" type="ORF">SNEC2469_LOCUS34759</name>
</gene>
<dbReference type="PANTHER" id="PTHR44144">
    <property type="entry name" value="DNAJ HOMOLOG SUBFAMILY C MEMBER 9"/>
    <property type="match status" value="1"/>
</dbReference>
<dbReference type="InterPro" id="IPR036869">
    <property type="entry name" value="J_dom_sf"/>
</dbReference>
<name>A0A813CJW8_9DINO</name>
<organism evidence="2 3">
    <name type="scientific">Symbiodinium necroappetens</name>
    <dbReference type="NCBI Taxonomy" id="1628268"/>
    <lineage>
        <taxon>Eukaryota</taxon>
        <taxon>Sar</taxon>
        <taxon>Alveolata</taxon>
        <taxon>Dinophyceae</taxon>
        <taxon>Suessiales</taxon>
        <taxon>Symbiodiniaceae</taxon>
        <taxon>Symbiodinium</taxon>
    </lineage>
</organism>
<proteinExistence type="predicted"/>
<protein>
    <submittedName>
        <fullName evidence="2">DnaJ protein</fullName>
    </submittedName>
</protein>
<sequence length="95" mass="11091">ENYESDELKRAYKRRSLQYHPDKRGGSAVAFQRVADAYKVLLDPEQRRIFDEGADFPRTVQSDGAEGATHKQEVEKKYFPAAREVRFRALWRSSL</sequence>
<accession>A0A813CJW8</accession>
<dbReference type="OrthoDB" id="429833at2759"/>